<evidence type="ECO:0000256" key="1">
    <source>
        <dbReference type="ARBA" id="ARBA00004123"/>
    </source>
</evidence>
<keyword evidence="4 6" id="KW-0235">DNA replication</keyword>
<protein>
    <recommendedName>
        <fullName evidence="3 6">Origin recognition complex subunit 2</fullName>
    </recommendedName>
</protein>
<evidence type="ECO:0000256" key="2">
    <source>
        <dbReference type="ARBA" id="ARBA00007421"/>
    </source>
</evidence>
<dbReference type="PANTHER" id="PTHR14052">
    <property type="entry name" value="ORIGIN RECOGNITION COMPLEX SUBUNIT 2"/>
    <property type="match status" value="1"/>
</dbReference>
<comment type="similarity">
    <text evidence="2 6">Belongs to the ORC2 family.</text>
</comment>
<evidence type="ECO:0000259" key="7">
    <source>
        <dbReference type="Pfam" id="PF04084"/>
    </source>
</evidence>
<dbReference type="InterPro" id="IPR056773">
    <property type="entry name" value="WHD_ORC2"/>
</dbReference>
<sequence length="487" mass="54414">MRPFHGTQENLEPNDQDISRFSELNLMENDSQKENLNMSKEAQMSGKKSAKSMILKGLLSYFGYVSASTAFSSQKSCLSHPDKDISAVSVNQPFVGVRKSPRKKTLTEVQELPTSSTTAMEAVESYFMQHGGYSGRDKTSNRTLSSLCTKSDYSGLPDPLTFERLLTEHKPIHSRTFEKVQADTCKRLFTKWPFYLREGFNILLYGVGSKRPILEQFRKLYLGDSSCIVVPGYDLSIGIRHVLNAICHNCLQISQQCKNPSEQLQSIVNLFMKADSSASPLYLIIHNIDGPGLRNSKAQSILAHLAAVPNICILASVDHLNMPLLWSHNELARFSWIWEDCTTLVDYTVETSYANSPLLQNLLGSLTASGGLAVGRGGTALASLRQVAASLTQNAREIFRIIAEHQLNAPLHETRGDNVGMPLEDLYWRCRDAFLTSSEGTLRAQLTEFRDHKLMKIKKGADGTELLVIPMENTSLRKFVENFDTFC</sequence>
<comment type="caution">
    <text evidence="9">The sequence shown here is derived from an EMBL/GenBank/DDBJ whole genome shotgun (WGS) entry which is preliminary data.</text>
</comment>
<proteinExistence type="inferred from homology"/>
<comment type="subcellular location">
    <subcellularLocation>
        <location evidence="1 6">Nucleus</location>
    </subcellularLocation>
</comment>
<evidence type="ECO:0000313" key="10">
    <source>
        <dbReference type="Proteomes" id="UP000699462"/>
    </source>
</evidence>
<dbReference type="InterPro" id="IPR007220">
    <property type="entry name" value="ORC2"/>
</dbReference>
<evidence type="ECO:0000313" key="9">
    <source>
        <dbReference type="EMBL" id="KAF8566082.1"/>
    </source>
</evidence>
<dbReference type="AlphaFoldDB" id="A0A8T0DF87"/>
<dbReference type="InterPro" id="IPR056772">
    <property type="entry name" value="RecA-like_ORC2"/>
</dbReference>
<evidence type="ECO:0000259" key="8">
    <source>
        <dbReference type="Pfam" id="PF24882"/>
    </source>
</evidence>
<feature type="domain" description="Origin recognition complex subunit 2 RecA-like" evidence="7">
    <location>
        <begin position="183"/>
        <end position="341"/>
    </location>
</feature>
<dbReference type="Proteomes" id="UP000699462">
    <property type="component" value="Unassembled WGS sequence"/>
</dbReference>
<dbReference type="OrthoDB" id="20198at2759"/>
<comment type="subunit">
    <text evidence="6">Component of the origin recognition complex (ORC).</text>
</comment>
<dbReference type="Pfam" id="PF04084">
    <property type="entry name" value="RecA-like_ORC2"/>
    <property type="match status" value="1"/>
</dbReference>
<comment type="function">
    <text evidence="6">Component of the origin recognition complex (ORC) that binds origins of replication. DNA-binding is ATP-dependent. ORC is required to assemble the pre-replication complex necessary to initiate DNA replication.</text>
</comment>
<keyword evidence="10" id="KW-1185">Reference proteome</keyword>
<organism evidence="9 10">
    <name type="scientific">Paragonimus westermani</name>
    <dbReference type="NCBI Taxonomy" id="34504"/>
    <lineage>
        <taxon>Eukaryota</taxon>
        <taxon>Metazoa</taxon>
        <taxon>Spiralia</taxon>
        <taxon>Lophotrochozoa</taxon>
        <taxon>Platyhelminthes</taxon>
        <taxon>Trematoda</taxon>
        <taxon>Digenea</taxon>
        <taxon>Plagiorchiida</taxon>
        <taxon>Troglotremata</taxon>
        <taxon>Troglotrematidae</taxon>
        <taxon>Paragonimus</taxon>
    </lineage>
</organism>
<dbReference type="Pfam" id="PF24882">
    <property type="entry name" value="WHD_ORC2"/>
    <property type="match status" value="1"/>
</dbReference>
<accession>A0A8T0DF87</accession>
<gene>
    <name evidence="9" type="ORF">P879_05908</name>
</gene>
<dbReference type="GO" id="GO:0003688">
    <property type="term" value="F:DNA replication origin binding"/>
    <property type="evidence" value="ECO:0007669"/>
    <property type="project" value="UniProtKB-UniRule"/>
</dbReference>
<keyword evidence="5 6" id="KW-0539">Nucleus</keyword>
<name>A0A8T0DF87_9TREM</name>
<dbReference type="PANTHER" id="PTHR14052:SF0">
    <property type="entry name" value="ORIGIN RECOGNITION COMPLEX SUBUNIT 2"/>
    <property type="match status" value="1"/>
</dbReference>
<dbReference type="GO" id="GO:0005664">
    <property type="term" value="C:nuclear origin of replication recognition complex"/>
    <property type="evidence" value="ECO:0007669"/>
    <property type="project" value="UniProtKB-UniRule"/>
</dbReference>
<dbReference type="GO" id="GO:0006260">
    <property type="term" value="P:DNA replication"/>
    <property type="evidence" value="ECO:0007669"/>
    <property type="project" value="UniProtKB-UniRule"/>
</dbReference>
<reference evidence="9 10" key="1">
    <citation type="submission" date="2019-07" db="EMBL/GenBank/DDBJ databases">
        <title>Annotation for the trematode Paragonimus westermani.</title>
        <authorList>
            <person name="Choi Y.-J."/>
        </authorList>
    </citation>
    <scope>NUCLEOTIDE SEQUENCE [LARGE SCALE GENOMIC DNA]</scope>
    <source>
        <strain evidence="9">180907_Pwestermani</strain>
    </source>
</reference>
<dbReference type="EMBL" id="JTDF01005639">
    <property type="protein sequence ID" value="KAF8566082.1"/>
    <property type="molecule type" value="Genomic_DNA"/>
</dbReference>
<evidence type="ECO:0000256" key="3">
    <source>
        <dbReference type="ARBA" id="ARBA00019080"/>
    </source>
</evidence>
<evidence type="ECO:0000256" key="6">
    <source>
        <dbReference type="RuleBase" id="RU368084"/>
    </source>
</evidence>
<evidence type="ECO:0000256" key="5">
    <source>
        <dbReference type="ARBA" id="ARBA00023242"/>
    </source>
</evidence>
<feature type="domain" description="Origin recognition complex subunit 2 winged-helix" evidence="8">
    <location>
        <begin position="415"/>
        <end position="473"/>
    </location>
</feature>
<evidence type="ECO:0000256" key="4">
    <source>
        <dbReference type="ARBA" id="ARBA00022705"/>
    </source>
</evidence>